<sequence length="131" mass="14047">MKTLALSYLVALVVLAIVDGIWLGVVSREFYKARLSHMLLDQPIWSVAILFYLIHAAGIAVFAVPPAMSAGTWTSALLYGGLFGFCVYAAYDITNLATLRGWPMAVSAVDLAWGTVATAVTTLVTVLVVRP</sequence>
<dbReference type="EMBL" id="JAHOPB010000001">
    <property type="protein sequence ID" value="MBU8875407.1"/>
    <property type="molecule type" value="Genomic_DNA"/>
</dbReference>
<keyword evidence="1" id="KW-0472">Membrane</keyword>
<proteinExistence type="predicted"/>
<dbReference type="RefSeq" id="WP_216962586.1">
    <property type="nucleotide sequence ID" value="NZ_JAHOPB010000001.1"/>
</dbReference>
<dbReference type="Proteomes" id="UP000727907">
    <property type="component" value="Unassembled WGS sequence"/>
</dbReference>
<keyword evidence="1" id="KW-0812">Transmembrane</keyword>
<feature type="transmembrane region" description="Helical" evidence="1">
    <location>
        <begin position="44"/>
        <end position="64"/>
    </location>
</feature>
<feature type="transmembrane region" description="Helical" evidence="1">
    <location>
        <begin position="111"/>
        <end position="129"/>
    </location>
</feature>
<keyword evidence="3" id="KW-1185">Reference proteome</keyword>
<reference evidence="2 3" key="1">
    <citation type="submission" date="2021-06" db="EMBL/GenBank/DDBJ databases">
        <authorList>
            <person name="Lee D.H."/>
        </authorList>
    </citation>
    <scope>NUCLEOTIDE SEQUENCE [LARGE SCALE GENOMIC DNA]</scope>
    <source>
        <strain evidence="2 3">MMS21-HV4-11</strain>
    </source>
</reference>
<evidence type="ECO:0000313" key="3">
    <source>
        <dbReference type="Proteomes" id="UP000727907"/>
    </source>
</evidence>
<protein>
    <submittedName>
        <fullName evidence="2">DUF2177 family protein</fullName>
    </submittedName>
</protein>
<comment type="caution">
    <text evidence="2">The sequence shown here is derived from an EMBL/GenBank/DDBJ whole genome shotgun (WGS) entry which is preliminary data.</text>
</comment>
<dbReference type="Pfam" id="PF09945">
    <property type="entry name" value="DUF2177"/>
    <property type="match status" value="1"/>
</dbReference>
<accession>A0ABS6ILC8</accession>
<keyword evidence="1" id="KW-1133">Transmembrane helix</keyword>
<dbReference type="InterPro" id="IPR018687">
    <property type="entry name" value="DUF2177_membr"/>
</dbReference>
<gene>
    <name evidence="2" type="ORF">KQ910_16655</name>
</gene>
<evidence type="ECO:0000256" key="1">
    <source>
        <dbReference type="SAM" id="Phobius"/>
    </source>
</evidence>
<evidence type="ECO:0000313" key="2">
    <source>
        <dbReference type="EMBL" id="MBU8875407.1"/>
    </source>
</evidence>
<name>A0ABS6ILC8_9HYPH</name>
<organism evidence="2 3">
    <name type="scientific">Reyranella humidisoli</name>
    <dbReference type="NCBI Taxonomy" id="2849149"/>
    <lineage>
        <taxon>Bacteria</taxon>
        <taxon>Pseudomonadati</taxon>
        <taxon>Pseudomonadota</taxon>
        <taxon>Alphaproteobacteria</taxon>
        <taxon>Hyphomicrobiales</taxon>
        <taxon>Reyranellaceae</taxon>
        <taxon>Reyranella</taxon>
    </lineage>
</organism>
<feature type="transmembrane region" description="Helical" evidence="1">
    <location>
        <begin position="71"/>
        <end position="91"/>
    </location>
</feature>